<dbReference type="AlphaFoldDB" id="A0A9Q3KI37"/>
<reference evidence="2" key="1">
    <citation type="submission" date="2021-03" db="EMBL/GenBank/DDBJ databases">
        <title>Draft genome sequence of rust myrtle Austropuccinia psidii MF-1, a brazilian biotype.</title>
        <authorList>
            <person name="Quecine M.C."/>
            <person name="Pachon D.M.R."/>
            <person name="Bonatelli M.L."/>
            <person name="Correr F.H."/>
            <person name="Franceschini L.M."/>
            <person name="Leite T.F."/>
            <person name="Margarido G.R.A."/>
            <person name="Almeida C.A."/>
            <person name="Ferrarezi J.A."/>
            <person name="Labate C.A."/>
        </authorList>
    </citation>
    <scope>NUCLEOTIDE SEQUENCE</scope>
    <source>
        <strain evidence="2">MF-1</strain>
    </source>
</reference>
<evidence type="ECO:0000313" key="3">
    <source>
        <dbReference type="Proteomes" id="UP000765509"/>
    </source>
</evidence>
<dbReference type="EMBL" id="AVOT02111474">
    <property type="protein sequence ID" value="MBW0582030.1"/>
    <property type="molecule type" value="Genomic_DNA"/>
</dbReference>
<feature type="region of interest" description="Disordered" evidence="1">
    <location>
        <begin position="1"/>
        <end position="43"/>
    </location>
</feature>
<organism evidence="2 3">
    <name type="scientific">Austropuccinia psidii MF-1</name>
    <dbReference type="NCBI Taxonomy" id="1389203"/>
    <lineage>
        <taxon>Eukaryota</taxon>
        <taxon>Fungi</taxon>
        <taxon>Dikarya</taxon>
        <taxon>Basidiomycota</taxon>
        <taxon>Pucciniomycotina</taxon>
        <taxon>Pucciniomycetes</taxon>
        <taxon>Pucciniales</taxon>
        <taxon>Sphaerophragmiaceae</taxon>
        <taxon>Austropuccinia</taxon>
    </lineage>
</organism>
<dbReference type="Proteomes" id="UP000765509">
    <property type="component" value="Unassembled WGS sequence"/>
</dbReference>
<protein>
    <submittedName>
        <fullName evidence="2">Uncharacterized protein</fullName>
    </submittedName>
</protein>
<gene>
    <name evidence="2" type="ORF">O181_121745</name>
</gene>
<feature type="region of interest" description="Disordered" evidence="1">
    <location>
        <begin position="123"/>
        <end position="167"/>
    </location>
</feature>
<sequence>MKMVHTRNGSNYSDQPDGSGQGRGKTRARSGNSSSRKTCLEARVAPIPQGNILRAEPFPSGSHRNIPVPVQTLVQSSQERGVGNIPKHLAGGHELLITHQELSRSGVDHRTLRRVEPIVLQRQGEKDSLLSIDQKKELKMTPALEKEGPVASSSSKTAPEMSKDKPK</sequence>
<evidence type="ECO:0000256" key="1">
    <source>
        <dbReference type="SAM" id="MobiDB-lite"/>
    </source>
</evidence>
<evidence type="ECO:0000313" key="2">
    <source>
        <dbReference type="EMBL" id="MBW0582030.1"/>
    </source>
</evidence>
<accession>A0A9Q3KI37</accession>
<feature type="compositionally biased region" description="Polar residues" evidence="1">
    <location>
        <begin position="7"/>
        <end position="18"/>
    </location>
</feature>
<feature type="compositionally biased region" description="Basic and acidic residues" evidence="1">
    <location>
        <begin position="123"/>
        <end position="148"/>
    </location>
</feature>
<comment type="caution">
    <text evidence="2">The sequence shown here is derived from an EMBL/GenBank/DDBJ whole genome shotgun (WGS) entry which is preliminary data.</text>
</comment>
<keyword evidence="3" id="KW-1185">Reference proteome</keyword>
<proteinExistence type="predicted"/>
<name>A0A9Q3KI37_9BASI</name>